<accession>C3RYN3</accession>
<dbReference type="RefSeq" id="YP_002860266.1">
    <property type="nucleotide sequence ID" value="NC_012651.1"/>
</dbReference>
<dbReference type="EMBL" id="EU660574">
    <property type="protein sequence ID" value="ACC86789.1"/>
    <property type="molecule type" value="Genomic_DNA"/>
</dbReference>
<name>C3RYN3_9EMBR</name>
<gene>
    <name evidence="1" type="primary">ORF134</name>
    <name evidence="1" type="ORF">MeaeMp27</name>
</gene>
<proteinExistence type="predicted"/>
<protein>
    <submittedName>
        <fullName evidence="1">Uncharacterized protein ORF134</fullName>
    </submittedName>
</protein>
<dbReference type="GeneID" id="7804513"/>
<dbReference type="AlphaFoldDB" id="C3RYN3"/>
<organism evidence="1">
    <name type="scientific">Nothoceros aenigmaticus</name>
    <dbReference type="NCBI Taxonomy" id="13813"/>
    <lineage>
        <taxon>Eukaryota</taxon>
        <taxon>Viridiplantae</taxon>
        <taxon>Streptophyta</taxon>
        <taxon>Embryophyta</taxon>
        <taxon>Anthocerotophyta</taxon>
        <taxon>Anthocerotopsida</taxon>
        <taxon>Dendrocerotidae</taxon>
        <taxon>Dendrocerotales</taxon>
        <taxon>Dendrocerotaceae</taxon>
        <taxon>Dendrocerotoideae</taxon>
        <taxon>Nothoceros</taxon>
    </lineage>
</organism>
<evidence type="ECO:0000313" key="1">
    <source>
        <dbReference type="EMBL" id="ACC86789.1"/>
    </source>
</evidence>
<keyword evidence="1" id="KW-0496">Mitochondrion</keyword>
<geneLocation type="mitochondrion" evidence="1"/>
<reference evidence="1" key="1">
    <citation type="journal article" date="2009" name="J. Mol. Evol.">
        <title>The complete mitochondrial genome sequence of the hornwort Megaceros aenigmaticus shows a mixed mode of conservative yet dynamic evolution in early land plant mitochondrial genomes.</title>
        <authorList>
            <person name="Li L."/>
            <person name="Wang B."/>
            <person name="Liu Y."/>
            <person name="Qiu Y.L."/>
        </authorList>
    </citation>
    <scope>NUCLEOTIDE SEQUENCE</scope>
</reference>
<sequence length="134" mass="15045">MKIQQRAPPLSTSSCLISVSLSLPPFPPPFLTPPPDLDCSACQCYFQDYDLYTDFVRLRERATRFYVDSRGGEKRQSLCVCPTGCIQAESRTPVLVNSTWPSDFCLHFNAKCIMSQPVIFLLHSYVAMLANTVS</sequence>